<feature type="transmembrane region" description="Helical" evidence="1">
    <location>
        <begin position="234"/>
        <end position="256"/>
    </location>
</feature>
<evidence type="ECO:0000256" key="1">
    <source>
        <dbReference type="SAM" id="Phobius"/>
    </source>
</evidence>
<organism evidence="3 4">
    <name type="scientific">Novosphingobium tardum</name>
    <dbReference type="NCBI Taxonomy" id="1538021"/>
    <lineage>
        <taxon>Bacteria</taxon>
        <taxon>Pseudomonadati</taxon>
        <taxon>Pseudomonadota</taxon>
        <taxon>Alphaproteobacteria</taxon>
        <taxon>Sphingomonadales</taxon>
        <taxon>Sphingomonadaceae</taxon>
        <taxon>Novosphingobium</taxon>
    </lineage>
</organism>
<dbReference type="RefSeq" id="WP_379539184.1">
    <property type="nucleotide sequence ID" value="NZ_JBHSDR010000006.1"/>
</dbReference>
<feature type="signal peptide" evidence="2">
    <location>
        <begin position="1"/>
        <end position="28"/>
    </location>
</feature>
<reference evidence="4" key="1">
    <citation type="journal article" date="2019" name="Int. J. Syst. Evol. Microbiol.">
        <title>The Global Catalogue of Microorganisms (GCM) 10K type strain sequencing project: providing services to taxonomists for standard genome sequencing and annotation.</title>
        <authorList>
            <consortium name="The Broad Institute Genomics Platform"/>
            <consortium name="The Broad Institute Genome Sequencing Center for Infectious Disease"/>
            <person name="Wu L."/>
            <person name="Ma J."/>
        </authorList>
    </citation>
    <scope>NUCLEOTIDE SEQUENCE [LARGE SCALE GENOMIC DNA]</scope>
    <source>
        <strain evidence="4">CGMCC 1.12989</strain>
    </source>
</reference>
<keyword evidence="4" id="KW-1185">Reference proteome</keyword>
<feature type="transmembrane region" description="Helical" evidence="1">
    <location>
        <begin position="325"/>
        <end position="348"/>
    </location>
</feature>
<feature type="chain" id="PRO_5045219992" evidence="2">
    <location>
        <begin position="29"/>
        <end position="424"/>
    </location>
</feature>
<dbReference type="Proteomes" id="UP001595828">
    <property type="component" value="Unassembled WGS sequence"/>
</dbReference>
<feature type="transmembrane region" description="Helical" evidence="1">
    <location>
        <begin position="293"/>
        <end position="313"/>
    </location>
</feature>
<dbReference type="EMBL" id="JBHSDR010000006">
    <property type="protein sequence ID" value="MFC4295719.1"/>
    <property type="molecule type" value="Genomic_DNA"/>
</dbReference>
<feature type="transmembrane region" description="Helical" evidence="1">
    <location>
        <begin position="203"/>
        <end position="222"/>
    </location>
</feature>
<name>A0ABV8RQZ7_9SPHN</name>
<proteinExistence type="predicted"/>
<accession>A0ABV8RQZ7</accession>
<keyword evidence="1" id="KW-1133">Transmembrane helix</keyword>
<keyword evidence="1" id="KW-0472">Membrane</keyword>
<dbReference type="Pfam" id="PF13795">
    <property type="entry name" value="HupE_UreJ_2"/>
    <property type="match status" value="1"/>
</dbReference>
<comment type="caution">
    <text evidence="3">The sequence shown here is derived from an EMBL/GenBank/DDBJ whole genome shotgun (WGS) entry which is preliminary data.</text>
</comment>
<feature type="transmembrane region" description="Helical" evidence="1">
    <location>
        <begin position="393"/>
        <end position="411"/>
    </location>
</feature>
<evidence type="ECO:0000256" key="2">
    <source>
        <dbReference type="SAM" id="SignalP"/>
    </source>
</evidence>
<evidence type="ECO:0000313" key="4">
    <source>
        <dbReference type="Proteomes" id="UP001595828"/>
    </source>
</evidence>
<keyword evidence="2" id="KW-0732">Signal</keyword>
<keyword evidence="1" id="KW-0812">Transmembrane</keyword>
<protein>
    <submittedName>
        <fullName evidence="3">HupE/UreJ family protein</fullName>
    </submittedName>
</protein>
<gene>
    <name evidence="3" type="ORF">ACFO0A_11705</name>
</gene>
<dbReference type="InterPro" id="IPR032809">
    <property type="entry name" value="Put_HupE_UreJ"/>
</dbReference>
<sequence length="424" mass="43912">MIERRPGRRLLALFIAMVATLLAVPAAAHLTPNSEIRLHFAPGAVEAAVLIPASEYAYATGQSGDSTPAALAEARRYLLDHAAVLAPDGRAWAKDVTRINVVSAPGGPDMLATLRFVPPPGAPDRALRLRWDAVIRETPSHFALAAIDGDLVRGMSEGNELLGSFTRETPEMRIDRGTSGTAGLFGGAILLGARHILGGHDHLLFLLALLLPAPLLAAGGRWGAPRSPRATLHLLGWTVSAFTVGHSLTLIAAALFNAHLPAAPVEALIALSVLVSSLHGLRPLFPGREPLVALMFGLVHGLAFATVIAGFGVDAETRATAILGFNLGIELIQLGIVALLLPALLIGARTAAYPAARRGLATLAAGAALAWLAERVSDTPSPVAAAFDAVLPWLGLALVASSLVVGLAWLARGGLPQAAARMSA</sequence>
<evidence type="ECO:0000313" key="3">
    <source>
        <dbReference type="EMBL" id="MFC4295719.1"/>
    </source>
</evidence>